<sequence>MEELVCYCFGYSTADIEEDVRLNGRSTILEKILSEKKAGACQCAVKNPKGR</sequence>
<reference evidence="1" key="1">
    <citation type="journal article" date="2020" name="mSystems">
        <title>Genome- and Community-Level Interaction Insights into Carbon Utilization and Element Cycling Functions of Hydrothermarchaeota in Hydrothermal Sediment.</title>
        <authorList>
            <person name="Zhou Z."/>
            <person name="Liu Y."/>
            <person name="Xu W."/>
            <person name="Pan J."/>
            <person name="Luo Z.H."/>
            <person name="Li M."/>
        </authorList>
    </citation>
    <scope>NUCLEOTIDE SEQUENCE [LARGE SCALE GENOMIC DNA]</scope>
    <source>
        <strain evidence="1">SpSt-1224</strain>
    </source>
</reference>
<dbReference type="EMBL" id="DSDS01000120">
    <property type="protein sequence ID" value="HET98089.1"/>
    <property type="molecule type" value="Genomic_DNA"/>
</dbReference>
<evidence type="ECO:0000313" key="1">
    <source>
        <dbReference type="EMBL" id="HET98089.1"/>
    </source>
</evidence>
<gene>
    <name evidence="1" type="ORF">ENN98_05270</name>
</gene>
<name>A0A7C2XG92_9BACT</name>
<dbReference type="AlphaFoldDB" id="A0A7C2XG92"/>
<organism evidence="1">
    <name type="scientific">Desulfurivibrio alkaliphilus</name>
    <dbReference type="NCBI Taxonomy" id="427923"/>
    <lineage>
        <taxon>Bacteria</taxon>
        <taxon>Pseudomonadati</taxon>
        <taxon>Thermodesulfobacteriota</taxon>
        <taxon>Desulfobulbia</taxon>
        <taxon>Desulfobulbales</taxon>
        <taxon>Desulfobulbaceae</taxon>
        <taxon>Desulfurivibrio</taxon>
    </lineage>
</organism>
<proteinExistence type="predicted"/>
<comment type="caution">
    <text evidence="1">The sequence shown here is derived from an EMBL/GenBank/DDBJ whole genome shotgun (WGS) entry which is preliminary data.</text>
</comment>
<dbReference type="Proteomes" id="UP000885986">
    <property type="component" value="Unassembled WGS sequence"/>
</dbReference>
<protein>
    <submittedName>
        <fullName evidence="1">BFD-like (2Fe-2S) protein</fullName>
    </submittedName>
</protein>
<accession>A0A7C2XG92</accession>
<dbReference type="InterPro" id="IPR041854">
    <property type="entry name" value="BFD-like_2Fe2S-bd_dom_sf"/>
</dbReference>
<dbReference type="Gene3D" id="1.10.10.1100">
    <property type="entry name" value="BFD-like [2Fe-2S]-binding domain"/>
    <property type="match status" value="1"/>
</dbReference>